<dbReference type="Gene3D" id="3.30.1310.10">
    <property type="entry name" value="Nucleoid-associated protein YbaB-like domain"/>
    <property type="match status" value="1"/>
</dbReference>
<dbReference type="Proteomes" id="UP000682202">
    <property type="component" value="Chromosome"/>
</dbReference>
<dbReference type="GO" id="GO:0003677">
    <property type="term" value="F:DNA binding"/>
    <property type="evidence" value="ECO:0007669"/>
    <property type="project" value="InterPro"/>
</dbReference>
<name>A0A975JXI2_9MYCO</name>
<dbReference type="AlphaFoldDB" id="A0A975JXI2"/>
<proteinExistence type="predicted"/>
<dbReference type="KEGG" id="mspg:F6B93_10910"/>
<dbReference type="InterPro" id="IPR004401">
    <property type="entry name" value="YbaB/EbfC"/>
</dbReference>
<dbReference type="SUPFAM" id="SSF82607">
    <property type="entry name" value="YbaB-like"/>
    <property type="match status" value="1"/>
</dbReference>
<dbReference type="RefSeq" id="WP_211699112.1">
    <property type="nucleotide sequence ID" value="NZ_CP046600.1"/>
</dbReference>
<dbReference type="InterPro" id="IPR036894">
    <property type="entry name" value="YbaB-like_sf"/>
</dbReference>
<accession>A0A975JXI2</accession>
<protein>
    <submittedName>
        <fullName evidence="1">Uncharacterized protein</fullName>
    </submittedName>
</protein>
<evidence type="ECO:0000313" key="1">
    <source>
        <dbReference type="EMBL" id="QUR67536.1"/>
    </source>
</evidence>
<gene>
    <name evidence="1" type="ORF">F6B93_10910</name>
</gene>
<evidence type="ECO:0000313" key="2">
    <source>
        <dbReference type="Proteomes" id="UP000682202"/>
    </source>
</evidence>
<sequence length="149" mass="16557">MESKAGLNGLSTESAADEELTEKVELARSVINNTHQKLLGVREQLSARTATMDFHSNLELTKNLLESLRTSIGSWHNTVAQSVFTSKSDEDLVQISVTGGGEVRSVKLAREIVNPDDIATLEDFIALVIADLFQQIHYFAKNHLEYRDL</sequence>
<organism evidence="1 2">
    <name type="scientific">Mycobacterium spongiae</name>
    <dbReference type="NCBI Taxonomy" id="886343"/>
    <lineage>
        <taxon>Bacteria</taxon>
        <taxon>Bacillati</taxon>
        <taxon>Actinomycetota</taxon>
        <taxon>Actinomycetes</taxon>
        <taxon>Mycobacteriales</taxon>
        <taxon>Mycobacteriaceae</taxon>
        <taxon>Mycobacterium</taxon>
    </lineage>
</organism>
<dbReference type="EMBL" id="CP046600">
    <property type="protein sequence ID" value="QUR67536.1"/>
    <property type="molecule type" value="Genomic_DNA"/>
</dbReference>
<reference evidence="1" key="1">
    <citation type="submission" date="2019-12" db="EMBL/GenBank/DDBJ databases">
        <title>Mycobacterium spongiae sp. nov.</title>
        <authorList>
            <person name="Stinear T."/>
        </authorList>
    </citation>
    <scope>NUCLEOTIDE SEQUENCE</scope>
    <source>
        <strain evidence="1">FSD4b-SM</strain>
    </source>
</reference>
<dbReference type="Pfam" id="PF02575">
    <property type="entry name" value="YbaB_DNA_bd"/>
    <property type="match status" value="1"/>
</dbReference>
<keyword evidence="2" id="KW-1185">Reference proteome</keyword>